<evidence type="ECO:0000313" key="6">
    <source>
        <dbReference type="Proteomes" id="UP000217257"/>
    </source>
</evidence>
<dbReference type="SUPFAM" id="SSF53474">
    <property type="entry name" value="alpha/beta-Hydrolases"/>
    <property type="match status" value="1"/>
</dbReference>
<dbReference type="PANTHER" id="PTHR43037">
    <property type="entry name" value="UNNAMED PRODUCT-RELATED"/>
    <property type="match status" value="1"/>
</dbReference>
<dbReference type="Gene3D" id="3.40.50.1820">
    <property type="entry name" value="alpha/beta hydrolase"/>
    <property type="match status" value="1"/>
</dbReference>
<dbReference type="InterPro" id="IPR029058">
    <property type="entry name" value="AB_hydrolase_fold"/>
</dbReference>
<feature type="chain" id="PRO_5012173962" description="Peptidase S9 prolyl oligopeptidase catalytic domain-containing protein" evidence="3">
    <location>
        <begin position="28"/>
        <end position="333"/>
    </location>
</feature>
<dbReference type="PROSITE" id="PS51257">
    <property type="entry name" value="PROKAR_LIPOPROTEIN"/>
    <property type="match status" value="1"/>
</dbReference>
<protein>
    <recommendedName>
        <fullName evidence="4">Peptidase S9 prolyl oligopeptidase catalytic domain-containing protein</fullName>
    </recommendedName>
</protein>
<sequence length="333" mass="34973">MPTLPRSSHVLLTLLALATACGGPPMASGIAETSSSLTVKSNLTLASFPHLIDLYIPANPKRVVVFLHGGGGTKEGGAENLGLRIVNGTVVSYDTAWMATHDVAFVFPQGQALTGTNGRTWRNHVMDSGVDDVAFLSALAGAIRAGTLDPALPATARIAVSGHSNGGMMTNRLWCEAPASFDAFIAFAGPASVHLGVGADHACVPSVTRPYLGYIGGKDTVLQTDGHWLDSVWTVKPILANTPGFVDPNLVNELTFHKTIRVPRTCAGTVHTPVIGGGGAWTTWSDCDGALQLVRVTEADHCMSGDNCSHTFESDTGRRMIDVLTEFFVAKAP</sequence>
<dbReference type="RefSeq" id="WP_095984506.1">
    <property type="nucleotide sequence ID" value="NZ_CP022098.1"/>
</dbReference>
<dbReference type="InterPro" id="IPR001375">
    <property type="entry name" value="Peptidase_S9_cat"/>
</dbReference>
<dbReference type="Proteomes" id="UP000217257">
    <property type="component" value="Chromosome"/>
</dbReference>
<evidence type="ECO:0000313" key="5">
    <source>
        <dbReference type="EMBL" id="ATB35952.1"/>
    </source>
</evidence>
<evidence type="ECO:0000256" key="3">
    <source>
        <dbReference type="SAM" id="SignalP"/>
    </source>
</evidence>
<dbReference type="EMBL" id="CP022098">
    <property type="protein sequence ID" value="ATB35952.1"/>
    <property type="molecule type" value="Genomic_DNA"/>
</dbReference>
<keyword evidence="1 3" id="KW-0732">Signal</keyword>
<gene>
    <name evidence="5" type="ORF">CYFUS_001366</name>
</gene>
<feature type="signal peptide" evidence="3">
    <location>
        <begin position="1"/>
        <end position="27"/>
    </location>
</feature>
<evidence type="ECO:0000259" key="4">
    <source>
        <dbReference type="Pfam" id="PF00326"/>
    </source>
</evidence>
<dbReference type="KEGG" id="cfus:CYFUS_001366"/>
<dbReference type="InterPro" id="IPR050955">
    <property type="entry name" value="Plant_Biomass_Hydrol_Est"/>
</dbReference>
<dbReference type="GO" id="GO:0006508">
    <property type="term" value="P:proteolysis"/>
    <property type="evidence" value="ECO:0007669"/>
    <property type="project" value="InterPro"/>
</dbReference>
<dbReference type="GO" id="GO:0008236">
    <property type="term" value="F:serine-type peptidase activity"/>
    <property type="evidence" value="ECO:0007669"/>
    <property type="project" value="InterPro"/>
</dbReference>
<name>A0A250IXJ4_9BACT</name>
<keyword evidence="2" id="KW-0378">Hydrolase</keyword>
<dbReference type="PANTHER" id="PTHR43037:SF5">
    <property type="entry name" value="FERULOYL ESTERASE"/>
    <property type="match status" value="1"/>
</dbReference>
<accession>A0A250IXJ4</accession>
<feature type="domain" description="Peptidase S9 prolyl oligopeptidase catalytic" evidence="4">
    <location>
        <begin position="92"/>
        <end position="193"/>
    </location>
</feature>
<evidence type="ECO:0000256" key="2">
    <source>
        <dbReference type="ARBA" id="ARBA00022801"/>
    </source>
</evidence>
<dbReference type="Pfam" id="PF00326">
    <property type="entry name" value="Peptidase_S9"/>
    <property type="match status" value="1"/>
</dbReference>
<reference evidence="5 6" key="1">
    <citation type="submission" date="2017-06" db="EMBL/GenBank/DDBJ databases">
        <title>Sequencing and comparative analysis of myxobacterial genomes.</title>
        <authorList>
            <person name="Rupp O."/>
            <person name="Goesmann A."/>
            <person name="Sogaard-Andersen L."/>
        </authorList>
    </citation>
    <scope>NUCLEOTIDE SEQUENCE [LARGE SCALE GENOMIC DNA]</scope>
    <source>
        <strain evidence="5 6">DSM 52655</strain>
    </source>
</reference>
<proteinExistence type="predicted"/>
<evidence type="ECO:0000256" key="1">
    <source>
        <dbReference type="ARBA" id="ARBA00022729"/>
    </source>
</evidence>
<dbReference type="AlphaFoldDB" id="A0A250IXJ4"/>
<organism evidence="5 6">
    <name type="scientific">Cystobacter fuscus</name>
    <dbReference type="NCBI Taxonomy" id="43"/>
    <lineage>
        <taxon>Bacteria</taxon>
        <taxon>Pseudomonadati</taxon>
        <taxon>Myxococcota</taxon>
        <taxon>Myxococcia</taxon>
        <taxon>Myxococcales</taxon>
        <taxon>Cystobacterineae</taxon>
        <taxon>Archangiaceae</taxon>
        <taxon>Cystobacter</taxon>
    </lineage>
</organism>